<accession>A0A0D7B7J1</accession>
<dbReference type="InterPro" id="IPR052450">
    <property type="entry name" value="TRBD-Containing_Protein"/>
</dbReference>
<feature type="domain" description="HTH myb-type" evidence="4">
    <location>
        <begin position="104"/>
        <end position="163"/>
    </location>
</feature>
<evidence type="ECO:0000313" key="6">
    <source>
        <dbReference type="Proteomes" id="UP000054007"/>
    </source>
</evidence>
<dbReference type="InterPro" id="IPR009057">
    <property type="entry name" value="Homeodomain-like_sf"/>
</dbReference>
<keyword evidence="6" id="KW-1185">Reference proteome</keyword>
<dbReference type="PROSITE" id="PS51294">
    <property type="entry name" value="HTH_MYB"/>
    <property type="match status" value="1"/>
</dbReference>
<organism evidence="5 6">
    <name type="scientific">Cylindrobasidium torrendii FP15055 ss-10</name>
    <dbReference type="NCBI Taxonomy" id="1314674"/>
    <lineage>
        <taxon>Eukaryota</taxon>
        <taxon>Fungi</taxon>
        <taxon>Dikarya</taxon>
        <taxon>Basidiomycota</taxon>
        <taxon>Agaricomycotina</taxon>
        <taxon>Agaricomycetes</taxon>
        <taxon>Agaricomycetidae</taxon>
        <taxon>Agaricales</taxon>
        <taxon>Marasmiineae</taxon>
        <taxon>Physalacriaceae</taxon>
        <taxon>Cylindrobasidium</taxon>
    </lineage>
</organism>
<feature type="compositionally biased region" description="Polar residues" evidence="2">
    <location>
        <begin position="285"/>
        <end position="294"/>
    </location>
</feature>
<evidence type="ECO:0000313" key="5">
    <source>
        <dbReference type="EMBL" id="KIY66154.1"/>
    </source>
</evidence>
<gene>
    <name evidence="5" type="ORF">CYLTODRAFT_444894</name>
</gene>
<evidence type="ECO:0008006" key="7">
    <source>
        <dbReference type="Google" id="ProtNLM"/>
    </source>
</evidence>
<sequence length="846" mass="91599">MASSLQPASAAPSAPPSHPPTSLMGSSSPPSLPSSSTFSFKAPYPATLKQRRVSLALPSSPRVVPAANFRDDTGIYVQGAETSTEGSPLKISSEPDAEETMPPLEKKARKKWSPEETQMLVDGCNKHGVGNWKTILGDPAFTFDGRSPVDLKDRFRTYFPDAYRTHYPNARTHLSTKVRSTLPDGSSLFEKTRSKKRRPFTEAEDIALKAGYDKHGTVWAVIVKDPIFQEHNRRSTDLRDRFRNAFPDLYTAAGYKPRGGPRKKSVDSPSPIKMPMRAATDDQLAMTSSGASTQQRKRRRYTSQGLLRGGTKSVPQSAAPSDNEASDCEPETVPGPSNTFKRPTPSLSTGMFPPVDPGSESMSEVESLGWSSGLDTPIHSSQHGWTGSPTSSSNVSDFFLNSPPRDAVVGGMGMIGNSAWGTQDWFSPNPRMDPTGSSSFPDNNPTFSPSSPFSFHQSHGVVDRYDLVPSSWAHDFQSEVGSSAFSDDVYPPRREYHSDYAGDLIFGARTQSGQSAFYDSPPDFIGLGLTGMHPAQQQQPTSVHPMALHSSSLPGIDEIELSGISLNDHSDSPPDHRISSPDVSMSAKDDDHTASFLMEQRFNFDDLVDLSQDEMHQTPPATPQTRPRRLHQHGNIQAYPMSHGRSISVPPAERMAVPSPMRPGQVHTNSQPEIRGYSFGAQHHSRSDVNLASTSATYAPQSFSSLFHSTNAGLSQDMSKTASEISALPFLDLHYYGGPGGGGNGGEAADESMRVGQALDLASTASWGSGGMMPSFQQQQPMAPPPPQMARMPVGAGGGMRMGAHQRGHSVNAHQRGQSAVVCPQDLMRSDTNKRKRMSWDGAQQG</sequence>
<feature type="region of interest" description="Disordered" evidence="2">
    <location>
        <begin position="564"/>
        <end position="588"/>
    </location>
</feature>
<feature type="compositionally biased region" description="Polar residues" evidence="2">
    <location>
        <begin position="335"/>
        <end position="349"/>
    </location>
</feature>
<feature type="region of interest" description="Disordered" evidence="2">
    <location>
        <begin position="1"/>
        <end position="41"/>
    </location>
</feature>
<evidence type="ECO:0000256" key="2">
    <source>
        <dbReference type="SAM" id="MobiDB-lite"/>
    </source>
</evidence>
<dbReference type="CDD" id="cd11660">
    <property type="entry name" value="SANT_TRF"/>
    <property type="match status" value="2"/>
</dbReference>
<evidence type="ECO:0000259" key="3">
    <source>
        <dbReference type="PROSITE" id="PS50090"/>
    </source>
</evidence>
<feature type="compositionally biased region" description="Low complexity" evidence="2">
    <location>
        <begin position="20"/>
        <end position="40"/>
    </location>
</feature>
<dbReference type="Gene3D" id="1.10.10.60">
    <property type="entry name" value="Homeodomain-like"/>
    <property type="match status" value="2"/>
</dbReference>
<proteinExistence type="predicted"/>
<dbReference type="Pfam" id="PF00249">
    <property type="entry name" value="Myb_DNA-binding"/>
    <property type="match status" value="1"/>
</dbReference>
<feature type="region of interest" description="Disordered" evidence="2">
    <location>
        <begin position="802"/>
        <end position="846"/>
    </location>
</feature>
<feature type="region of interest" description="Disordered" evidence="2">
    <location>
        <begin position="653"/>
        <end position="672"/>
    </location>
</feature>
<feature type="compositionally biased region" description="Basic and acidic residues" evidence="2">
    <location>
        <begin position="568"/>
        <end position="579"/>
    </location>
</feature>
<dbReference type="PANTHER" id="PTHR46734">
    <property type="entry name" value="TELOMERIC REPEAT-BINDING FACTOR 1 TERF1"/>
    <property type="match status" value="1"/>
</dbReference>
<dbReference type="InterPro" id="IPR001005">
    <property type="entry name" value="SANT/Myb"/>
</dbReference>
<name>A0A0D7B7J1_9AGAR</name>
<feature type="region of interest" description="Disordered" evidence="2">
    <location>
        <begin position="80"/>
        <end position="114"/>
    </location>
</feature>
<dbReference type="InterPro" id="IPR017930">
    <property type="entry name" value="Myb_dom"/>
</dbReference>
<feature type="region of interest" description="Disordered" evidence="2">
    <location>
        <begin position="251"/>
        <end position="364"/>
    </location>
</feature>
<evidence type="ECO:0000259" key="4">
    <source>
        <dbReference type="PROSITE" id="PS51294"/>
    </source>
</evidence>
<reference evidence="5 6" key="1">
    <citation type="journal article" date="2015" name="Fungal Genet. Biol.">
        <title>Evolution of novel wood decay mechanisms in Agaricales revealed by the genome sequences of Fistulina hepatica and Cylindrobasidium torrendii.</title>
        <authorList>
            <person name="Floudas D."/>
            <person name="Held B.W."/>
            <person name="Riley R."/>
            <person name="Nagy L.G."/>
            <person name="Koehler G."/>
            <person name="Ransdell A.S."/>
            <person name="Younus H."/>
            <person name="Chow J."/>
            <person name="Chiniquy J."/>
            <person name="Lipzen A."/>
            <person name="Tritt A."/>
            <person name="Sun H."/>
            <person name="Haridas S."/>
            <person name="LaButti K."/>
            <person name="Ohm R.A."/>
            <person name="Kues U."/>
            <person name="Blanchette R.A."/>
            <person name="Grigoriev I.V."/>
            <person name="Minto R.E."/>
            <person name="Hibbett D.S."/>
        </authorList>
    </citation>
    <scope>NUCLEOTIDE SEQUENCE [LARGE SCALE GENOMIC DNA]</scope>
    <source>
        <strain evidence="5 6">FP15055 ss-10</strain>
    </source>
</reference>
<dbReference type="Proteomes" id="UP000054007">
    <property type="component" value="Unassembled WGS sequence"/>
</dbReference>
<protein>
    <recommendedName>
        <fullName evidence="7">Myb-like domain-containing protein</fullName>
    </recommendedName>
</protein>
<dbReference type="EMBL" id="KN880564">
    <property type="protein sequence ID" value="KIY66154.1"/>
    <property type="molecule type" value="Genomic_DNA"/>
</dbReference>
<feature type="compositionally biased region" description="Low complexity" evidence="2">
    <location>
        <begin position="1"/>
        <end position="12"/>
    </location>
</feature>
<evidence type="ECO:0000256" key="1">
    <source>
        <dbReference type="ARBA" id="ARBA00023242"/>
    </source>
</evidence>
<dbReference type="SUPFAM" id="SSF46689">
    <property type="entry name" value="Homeodomain-like"/>
    <property type="match status" value="2"/>
</dbReference>
<dbReference type="PROSITE" id="PS50090">
    <property type="entry name" value="MYB_LIKE"/>
    <property type="match status" value="1"/>
</dbReference>
<dbReference type="STRING" id="1314674.A0A0D7B7J1"/>
<dbReference type="SMART" id="SM00717">
    <property type="entry name" value="SANT"/>
    <property type="match status" value="2"/>
</dbReference>
<keyword evidence="1" id="KW-0539">Nucleus</keyword>
<dbReference type="PANTHER" id="PTHR46734:SF1">
    <property type="entry name" value="TELOMERIC REPEAT-BINDING FACTOR 1"/>
    <property type="match status" value="1"/>
</dbReference>
<feature type="domain" description="Myb-like" evidence="3">
    <location>
        <begin position="104"/>
        <end position="159"/>
    </location>
</feature>
<dbReference type="OrthoDB" id="608866at2759"/>
<dbReference type="AlphaFoldDB" id="A0A0D7B7J1"/>